<sequence>MDDDADDFISPARLLPWPGPEGKPCYLIGDATGPVSRVADAMESVQLGMGGELLTYARGMIPDASETEIRYLAQRLTEALQDALRVAESRGLRLR</sequence>
<comment type="caution">
    <text evidence="1">The sequence shown here is derived from an EMBL/GenBank/DDBJ whole genome shotgun (WGS) entry which is preliminary data.</text>
</comment>
<proteinExistence type="predicted"/>
<organism evidence="1 2">
    <name type="scientific">Streptomyces longisporoflavus</name>
    <dbReference type="NCBI Taxonomy" id="28044"/>
    <lineage>
        <taxon>Bacteria</taxon>
        <taxon>Bacillati</taxon>
        <taxon>Actinomycetota</taxon>
        <taxon>Actinomycetes</taxon>
        <taxon>Kitasatosporales</taxon>
        <taxon>Streptomycetaceae</taxon>
        <taxon>Streptomyces</taxon>
    </lineage>
</organism>
<accession>A0ABW7QWS4</accession>
<name>A0ABW7QWS4_9ACTN</name>
<gene>
    <name evidence="1" type="ORF">ACH4F9_30990</name>
</gene>
<protein>
    <submittedName>
        <fullName evidence="1">Uncharacterized protein</fullName>
    </submittedName>
</protein>
<evidence type="ECO:0000313" key="2">
    <source>
        <dbReference type="Proteomes" id="UP001610818"/>
    </source>
</evidence>
<reference evidence="1 2" key="1">
    <citation type="submission" date="2024-10" db="EMBL/GenBank/DDBJ databases">
        <title>The Natural Products Discovery Center: Release of the First 8490 Sequenced Strains for Exploring Actinobacteria Biosynthetic Diversity.</title>
        <authorList>
            <person name="Kalkreuter E."/>
            <person name="Kautsar S.A."/>
            <person name="Yang D."/>
            <person name="Bader C.D."/>
            <person name="Teijaro C.N."/>
            <person name="Fluegel L."/>
            <person name="Davis C.M."/>
            <person name="Simpson J.R."/>
            <person name="Lauterbach L."/>
            <person name="Steele A.D."/>
            <person name="Gui C."/>
            <person name="Meng S."/>
            <person name="Li G."/>
            <person name="Viehrig K."/>
            <person name="Ye F."/>
            <person name="Su P."/>
            <person name="Kiefer A.F."/>
            <person name="Nichols A."/>
            <person name="Cepeda A.J."/>
            <person name="Yan W."/>
            <person name="Fan B."/>
            <person name="Jiang Y."/>
            <person name="Adhikari A."/>
            <person name="Zheng C.-J."/>
            <person name="Schuster L."/>
            <person name="Cowan T.M."/>
            <person name="Smanski M.J."/>
            <person name="Chevrette M.G."/>
            <person name="De Carvalho L.P.S."/>
            <person name="Shen B."/>
        </authorList>
    </citation>
    <scope>NUCLEOTIDE SEQUENCE [LARGE SCALE GENOMIC DNA]</scope>
    <source>
        <strain evidence="1 2">NPDC017990</strain>
    </source>
</reference>
<dbReference type="EMBL" id="JBIRGQ010000006">
    <property type="protein sequence ID" value="MFH8549445.1"/>
    <property type="molecule type" value="Genomic_DNA"/>
</dbReference>
<dbReference type="RefSeq" id="WP_190082885.1">
    <property type="nucleotide sequence ID" value="NZ_BMTR01000010.1"/>
</dbReference>
<keyword evidence="2" id="KW-1185">Reference proteome</keyword>
<dbReference type="Proteomes" id="UP001610818">
    <property type="component" value="Unassembled WGS sequence"/>
</dbReference>
<evidence type="ECO:0000313" key="1">
    <source>
        <dbReference type="EMBL" id="MFH8549445.1"/>
    </source>
</evidence>